<dbReference type="AlphaFoldDB" id="A0AAV4SBE8"/>
<dbReference type="Proteomes" id="UP001054945">
    <property type="component" value="Unassembled WGS sequence"/>
</dbReference>
<evidence type="ECO:0000313" key="1">
    <source>
        <dbReference type="EMBL" id="GIY30985.1"/>
    </source>
</evidence>
<evidence type="ECO:0000313" key="2">
    <source>
        <dbReference type="Proteomes" id="UP001054945"/>
    </source>
</evidence>
<organism evidence="1 2">
    <name type="scientific">Caerostris extrusa</name>
    <name type="common">Bark spider</name>
    <name type="synonym">Caerostris bankana</name>
    <dbReference type="NCBI Taxonomy" id="172846"/>
    <lineage>
        <taxon>Eukaryota</taxon>
        <taxon>Metazoa</taxon>
        <taxon>Ecdysozoa</taxon>
        <taxon>Arthropoda</taxon>
        <taxon>Chelicerata</taxon>
        <taxon>Arachnida</taxon>
        <taxon>Araneae</taxon>
        <taxon>Araneomorphae</taxon>
        <taxon>Entelegynae</taxon>
        <taxon>Araneoidea</taxon>
        <taxon>Araneidae</taxon>
        <taxon>Caerostris</taxon>
    </lineage>
</organism>
<sequence length="102" mass="11135">MELRRPSSLQYSLILILARDLFIERGQWGKNTKLDFVSFSFIALPDPAPEFGKKTTAMKSRTLACFPEKAGISGIARSGRTLLPISGGCKSKRKGKSGPTFG</sequence>
<gene>
    <name evidence="1" type="ORF">CEXT_185601</name>
</gene>
<reference evidence="1 2" key="1">
    <citation type="submission" date="2021-06" db="EMBL/GenBank/DDBJ databases">
        <title>Caerostris extrusa draft genome.</title>
        <authorList>
            <person name="Kono N."/>
            <person name="Arakawa K."/>
        </authorList>
    </citation>
    <scope>NUCLEOTIDE SEQUENCE [LARGE SCALE GENOMIC DNA]</scope>
</reference>
<keyword evidence="2" id="KW-1185">Reference proteome</keyword>
<proteinExistence type="predicted"/>
<name>A0AAV4SBE8_CAEEX</name>
<comment type="caution">
    <text evidence="1">The sequence shown here is derived from an EMBL/GenBank/DDBJ whole genome shotgun (WGS) entry which is preliminary data.</text>
</comment>
<accession>A0AAV4SBE8</accession>
<protein>
    <submittedName>
        <fullName evidence="1">Uncharacterized protein</fullName>
    </submittedName>
</protein>
<dbReference type="EMBL" id="BPLR01009302">
    <property type="protein sequence ID" value="GIY30985.1"/>
    <property type="molecule type" value="Genomic_DNA"/>
</dbReference>